<dbReference type="PANTHER" id="PTHR30347:SF1">
    <property type="entry name" value="MECHANOSENSITIVE CHANNEL MSCK"/>
    <property type="match status" value="1"/>
</dbReference>
<feature type="domain" description="Mechanosensitive ion channel MscS" evidence="9">
    <location>
        <begin position="645"/>
        <end position="710"/>
    </location>
</feature>
<dbReference type="SUPFAM" id="SSF50182">
    <property type="entry name" value="Sm-like ribonucleoproteins"/>
    <property type="match status" value="1"/>
</dbReference>
<evidence type="ECO:0000256" key="3">
    <source>
        <dbReference type="ARBA" id="ARBA00022475"/>
    </source>
</evidence>
<dbReference type="InterPro" id="IPR011066">
    <property type="entry name" value="MscS_channel_C_sf"/>
</dbReference>
<organism evidence="11 12">
    <name type="scientific">Taibaiella chishuiensis</name>
    <dbReference type="NCBI Taxonomy" id="1434707"/>
    <lineage>
        <taxon>Bacteria</taxon>
        <taxon>Pseudomonadati</taxon>
        <taxon>Bacteroidota</taxon>
        <taxon>Chitinophagia</taxon>
        <taxon>Chitinophagales</taxon>
        <taxon>Chitinophagaceae</taxon>
        <taxon>Taibaiella</taxon>
    </lineage>
</organism>
<dbReference type="SUPFAM" id="SSF82861">
    <property type="entry name" value="Mechanosensitive channel protein MscS (YggB), transmembrane region"/>
    <property type="match status" value="1"/>
</dbReference>
<comment type="caution">
    <text evidence="11">The sequence shown here is derived from an EMBL/GenBank/DDBJ whole genome shotgun (WGS) entry which is preliminary data.</text>
</comment>
<dbReference type="GO" id="GO:0008381">
    <property type="term" value="F:mechanosensitive monoatomic ion channel activity"/>
    <property type="evidence" value="ECO:0007669"/>
    <property type="project" value="UniProtKB-ARBA"/>
</dbReference>
<evidence type="ECO:0000313" key="11">
    <source>
        <dbReference type="EMBL" id="PSK89520.1"/>
    </source>
</evidence>
<dbReference type="InterPro" id="IPR006685">
    <property type="entry name" value="MscS_channel_2nd"/>
</dbReference>
<keyword evidence="6 7" id="KW-0472">Membrane</keyword>
<dbReference type="GO" id="GO:0005886">
    <property type="term" value="C:plasma membrane"/>
    <property type="evidence" value="ECO:0007669"/>
    <property type="project" value="UniProtKB-SubCell"/>
</dbReference>
<keyword evidence="12" id="KW-1185">Reference proteome</keyword>
<dbReference type="Gene3D" id="3.30.70.100">
    <property type="match status" value="1"/>
</dbReference>
<reference evidence="11 12" key="1">
    <citation type="submission" date="2018-03" db="EMBL/GenBank/DDBJ databases">
        <title>Genomic Encyclopedia of Type Strains, Phase III (KMG-III): the genomes of soil and plant-associated and newly described type strains.</title>
        <authorList>
            <person name="Whitman W."/>
        </authorList>
    </citation>
    <scope>NUCLEOTIDE SEQUENCE [LARGE SCALE GENOMIC DNA]</scope>
    <source>
        <strain evidence="11 12">CGMCC 1.12700</strain>
    </source>
</reference>
<dbReference type="InterPro" id="IPR049278">
    <property type="entry name" value="MS_channel_C"/>
</dbReference>
<keyword evidence="5 7" id="KW-1133">Transmembrane helix</keyword>
<dbReference type="Pfam" id="PF00924">
    <property type="entry name" value="MS_channel_2nd"/>
    <property type="match status" value="1"/>
</dbReference>
<keyword evidence="3" id="KW-1003">Cell membrane</keyword>
<evidence type="ECO:0000256" key="2">
    <source>
        <dbReference type="ARBA" id="ARBA00008017"/>
    </source>
</evidence>
<dbReference type="PANTHER" id="PTHR30347">
    <property type="entry name" value="POTASSIUM CHANNEL RELATED"/>
    <property type="match status" value="1"/>
</dbReference>
<gene>
    <name evidence="11" type="ORF">B0I18_11175</name>
</gene>
<dbReference type="InterPro" id="IPR011014">
    <property type="entry name" value="MscS_channel_TM-2"/>
</dbReference>
<feature type="signal peptide" evidence="8">
    <location>
        <begin position="1"/>
        <end position="19"/>
    </location>
</feature>
<sequence length="826" mass="92652">MRFLTYLILSVCCFVPVRAQHADSVTARTTDTSLSPFVSKVWAAAEQDKSRNRSHYETVKMKLKQQAIWNELSETANQVKLYLATNAELKRTTQDIAYIKNCHNLVQEGIFTNKGSAQTERNLSVSSVILSQLISETETNKKKYDKYATELTTYRVHMDSLLSDPVLYAFPKDSVAVVKYIMRLRIISAAGDPSDNALNQELETAQTVQNELDGLLFTLYASYEKIERYRDQLSERSLQKEFNSLWEAPKQYRPFKEILGFSYAKEKMALQFYLQEHLFRIILVSGIALLICLGVFTLKKRIRQDERLRPLDDTLLLQHPIAASLIVVLSIFQFAFVNAPYIFNFCLWAAGIACLLLLLKGYITRFWVNFWIVLASLFLLVNLDNFILQASRAERWLMLGLALAGVLFGSFILFSRQQRTALKEKYILLFIRFLVLAEVLSLLLNATGRYNLSKTLLVAGYTGTVCAILFLWVIRLIDEGLRLGTLLYRSTGKKPFQLNFNRLGDKAPTTLYVLLVAGWCIIIGRHFYFFRKLSAPFNDFLHRQRTLGSYSFSIDGLVLFIVIVACSLVLSRIVSFFADDPLAVHSNTPHSSRRVPVGSWILLIRIGIISLGLFLAFAAVGFPLDKVTIILGALSVGIGLGLQGLVSNLVSGLIIAFEKPVKVGDLIEVDGKSGVMKSVGFRSSIVTLRNGSHLVVPNGDLLNNHLVNWSDARNARKVVIPLGVAYGSDLKKAKAVLEEIARADEHIMDTPAPAAVPRGFGNNVIQIDLVCWAANLHDAETLTGNIMLEIDAAFRQHQIEMPVPLQDIRIYTEQSTGAGEANTEDR</sequence>
<dbReference type="InterPro" id="IPR010920">
    <property type="entry name" value="LSM_dom_sf"/>
</dbReference>
<evidence type="ECO:0000256" key="4">
    <source>
        <dbReference type="ARBA" id="ARBA00022692"/>
    </source>
</evidence>
<feature type="transmembrane region" description="Helical" evidence="7">
    <location>
        <begin position="366"/>
        <end position="383"/>
    </location>
</feature>
<accession>A0A2P8CX33</accession>
<feature type="transmembrane region" description="Helical" evidence="7">
    <location>
        <begin position="395"/>
        <end position="414"/>
    </location>
</feature>
<evidence type="ECO:0000256" key="1">
    <source>
        <dbReference type="ARBA" id="ARBA00004651"/>
    </source>
</evidence>
<feature type="transmembrane region" description="Helical" evidence="7">
    <location>
        <begin position="316"/>
        <end position="335"/>
    </location>
</feature>
<evidence type="ECO:0000259" key="9">
    <source>
        <dbReference type="Pfam" id="PF00924"/>
    </source>
</evidence>
<evidence type="ECO:0000256" key="8">
    <source>
        <dbReference type="SAM" id="SignalP"/>
    </source>
</evidence>
<dbReference type="InterPro" id="IPR023408">
    <property type="entry name" value="MscS_beta-dom_sf"/>
</dbReference>
<dbReference type="EMBL" id="PYGD01000011">
    <property type="protein sequence ID" value="PSK89520.1"/>
    <property type="molecule type" value="Genomic_DNA"/>
</dbReference>
<dbReference type="Pfam" id="PF21082">
    <property type="entry name" value="MS_channel_3rd"/>
    <property type="match status" value="1"/>
</dbReference>
<feature type="chain" id="PRO_5015127999" evidence="8">
    <location>
        <begin position="20"/>
        <end position="826"/>
    </location>
</feature>
<feature type="transmembrane region" description="Helical" evidence="7">
    <location>
        <begin position="550"/>
        <end position="570"/>
    </location>
</feature>
<dbReference type="Gene3D" id="1.10.287.1260">
    <property type="match status" value="1"/>
</dbReference>
<feature type="transmembrane region" description="Helical" evidence="7">
    <location>
        <begin position="426"/>
        <end position="444"/>
    </location>
</feature>
<name>A0A2P8CX33_9BACT</name>
<dbReference type="InterPro" id="IPR052702">
    <property type="entry name" value="MscS-like_channel"/>
</dbReference>
<dbReference type="Proteomes" id="UP000240572">
    <property type="component" value="Unassembled WGS sequence"/>
</dbReference>
<dbReference type="AlphaFoldDB" id="A0A2P8CX33"/>
<dbReference type="RefSeq" id="WP_181358569.1">
    <property type="nucleotide sequence ID" value="NZ_PYGD01000011.1"/>
</dbReference>
<feature type="domain" description="Mechanosensitive ion channel MscS C-terminal" evidence="10">
    <location>
        <begin position="718"/>
        <end position="801"/>
    </location>
</feature>
<proteinExistence type="inferred from homology"/>
<dbReference type="Gene3D" id="2.30.30.60">
    <property type="match status" value="1"/>
</dbReference>
<keyword evidence="4 7" id="KW-0812">Transmembrane</keyword>
<feature type="transmembrane region" description="Helical" evidence="7">
    <location>
        <begin position="456"/>
        <end position="474"/>
    </location>
</feature>
<evidence type="ECO:0000259" key="10">
    <source>
        <dbReference type="Pfam" id="PF21082"/>
    </source>
</evidence>
<evidence type="ECO:0000256" key="7">
    <source>
        <dbReference type="SAM" id="Phobius"/>
    </source>
</evidence>
<feature type="transmembrane region" description="Helical" evidence="7">
    <location>
        <begin position="277"/>
        <end position="296"/>
    </location>
</feature>
<keyword evidence="8" id="KW-0732">Signal</keyword>
<evidence type="ECO:0000313" key="12">
    <source>
        <dbReference type="Proteomes" id="UP000240572"/>
    </source>
</evidence>
<evidence type="ECO:0000256" key="6">
    <source>
        <dbReference type="ARBA" id="ARBA00023136"/>
    </source>
</evidence>
<feature type="transmembrane region" description="Helical" evidence="7">
    <location>
        <begin position="511"/>
        <end position="530"/>
    </location>
</feature>
<comment type="similarity">
    <text evidence="2">Belongs to the MscS (TC 1.A.23) family.</text>
</comment>
<feature type="transmembrane region" description="Helical" evidence="7">
    <location>
        <begin position="341"/>
        <end position="359"/>
    </location>
</feature>
<protein>
    <submittedName>
        <fullName evidence="11">Mechanosensitive ion channel-like protein</fullName>
    </submittedName>
</protein>
<feature type="transmembrane region" description="Helical" evidence="7">
    <location>
        <begin position="628"/>
        <end position="657"/>
    </location>
</feature>
<comment type="subcellular location">
    <subcellularLocation>
        <location evidence="1">Cell membrane</location>
        <topology evidence="1">Multi-pass membrane protein</topology>
    </subcellularLocation>
</comment>
<evidence type="ECO:0000256" key="5">
    <source>
        <dbReference type="ARBA" id="ARBA00022989"/>
    </source>
</evidence>
<dbReference type="SUPFAM" id="SSF82689">
    <property type="entry name" value="Mechanosensitive channel protein MscS (YggB), C-terminal domain"/>
    <property type="match status" value="1"/>
</dbReference>
<feature type="transmembrane region" description="Helical" evidence="7">
    <location>
        <begin position="600"/>
        <end position="622"/>
    </location>
</feature>